<dbReference type="GO" id="GO:0004425">
    <property type="term" value="F:indole-3-glycerol-phosphate synthase activity"/>
    <property type="evidence" value="ECO:0007669"/>
    <property type="project" value="UniProtKB-EC"/>
</dbReference>
<evidence type="ECO:0000256" key="1">
    <source>
        <dbReference type="ARBA" id="ARBA00001633"/>
    </source>
</evidence>
<dbReference type="InterPro" id="IPR045186">
    <property type="entry name" value="Indole-3-glycerol_P_synth"/>
</dbReference>
<dbReference type="GO" id="GO:0000162">
    <property type="term" value="P:L-tryptophan biosynthetic process"/>
    <property type="evidence" value="ECO:0007669"/>
    <property type="project" value="UniProtKB-UniPathway"/>
</dbReference>
<evidence type="ECO:0000256" key="6">
    <source>
        <dbReference type="ARBA" id="ARBA00022822"/>
    </source>
</evidence>
<evidence type="ECO:0000256" key="7">
    <source>
        <dbReference type="ARBA" id="ARBA00023141"/>
    </source>
</evidence>
<comment type="pathway">
    <text evidence="2">Amino-acid biosynthesis; L-tryptophan biosynthesis; L-tryptophan from chorismate: step 4/5.</text>
</comment>
<dbReference type="NCBIfam" id="NF001377">
    <property type="entry name" value="PRK00278.2-4"/>
    <property type="match status" value="1"/>
</dbReference>
<evidence type="ECO:0000256" key="5">
    <source>
        <dbReference type="ARBA" id="ARBA00022793"/>
    </source>
</evidence>
<name>A0A3B0UQ24_9ZZZZ</name>
<accession>A0A3B0UQ24</accession>
<comment type="catalytic activity">
    <reaction evidence="1">
        <text>1-(2-carboxyphenylamino)-1-deoxy-D-ribulose 5-phosphate + H(+) = (1S,2R)-1-C-(indol-3-yl)glycerol 3-phosphate + CO2 + H2O</text>
        <dbReference type="Rhea" id="RHEA:23476"/>
        <dbReference type="ChEBI" id="CHEBI:15377"/>
        <dbReference type="ChEBI" id="CHEBI:15378"/>
        <dbReference type="ChEBI" id="CHEBI:16526"/>
        <dbReference type="ChEBI" id="CHEBI:58613"/>
        <dbReference type="ChEBI" id="CHEBI:58866"/>
        <dbReference type="EC" id="4.1.1.48"/>
    </reaction>
</comment>
<dbReference type="FunFam" id="3.20.20.70:FF:000024">
    <property type="entry name" value="Indole-3-glycerol phosphate synthase"/>
    <property type="match status" value="1"/>
</dbReference>
<dbReference type="SUPFAM" id="SSF51366">
    <property type="entry name" value="Ribulose-phoshate binding barrel"/>
    <property type="match status" value="1"/>
</dbReference>
<evidence type="ECO:0000256" key="3">
    <source>
        <dbReference type="ARBA" id="ARBA00012362"/>
    </source>
</evidence>
<organism evidence="10">
    <name type="scientific">hydrothermal vent metagenome</name>
    <dbReference type="NCBI Taxonomy" id="652676"/>
    <lineage>
        <taxon>unclassified sequences</taxon>
        <taxon>metagenomes</taxon>
        <taxon>ecological metagenomes</taxon>
    </lineage>
</organism>
<keyword evidence="7" id="KW-0057">Aromatic amino acid biosynthesis</keyword>
<dbReference type="InterPro" id="IPR011060">
    <property type="entry name" value="RibuloseP-bd_barrel"/>
</dbReference>
<evidence type="ECO:0000259" key="9">
    <source>
        <dbReference type="Pfam" id="PF00218"/>
    </source>
</evidence>
<dbReference type="InterPro" id="IPR013785">
    <property type="entry name" value="Aldolase_TIM"/>
</dbReference>
<gene>
    <name evidence="10" type="ORF">MNBD_BACTEROID07-428</name>
</gene>
<evidence type="ECO:0000256" key="4">
    <source>
        <dbReference type="ARBA" id="ARBA00022605"/>
    </source>
</evidence>
<dbReference type="EC" id="4.1.1.48" evidence="3"/>
<protein>
    <recommendedName>
        <fullName evidence="3">indole-3-glycerol-phosphate synthase</fullName>
        <ecNumber evidence="3">4.1.1.48</ecNumber>
    </recommendedName>
</protein>
<dbReference type="UniPathway" id="UPA00035">
    <property type="reaction ID" value="UER00043"/>
</dbReference>
<evidence type="ECO:0000256" key="8">
    <source>
        <dbReference type="ARBA" id="ARBA00023239"/>
    </source>
</evidence>
<evidence type="ECO:0000256" key="2">
    <source>
        <dbReference type="ARBA" id="ARBA00004696"/>
    </source>
</evidence>
<dbReference type="Pfam" id="PF00218">
    <property type="entry name" value="IGPS"/>
    <property type="match status" value="1"/>
</dbReference>
<dbReference type="EMBL" id="UOET01000503">
    <property type="protein sequence ID" value="VAW30353.1"/>
    <property type="molecule type" value="Genomic_DNA"/>
</dbReference>
<reference evidence="10" key="1">
    <citation type="submission" date="2018-06" db="EMBL/GenBank/DDBJ databases">
        <authorList>
            <person name="Zhirakovskaya E."/>
        </authorList>
    </citation>
    <scope>NUCLEOTIDE SEQUENCE</scope>
</reference>
<keyword evidence="6" id="KW-0822">Tryptophan biosynthesis</keyword>
<dbReference type="PANTHER" id="PTHR22854">
    <property type="entry name" value="TRYPTOPHAN BIOSYNTHESIS PROTEIN"/>
    <property type="match status" value="1"/>
</dbReference>
<sequence length="268" mass="30360">MDILKKITNHKREETKERIRLYPLELLKKSIHFTAPCVSLKQYVLRPDKSGIIAEFKRKSPSKGAINPYAAVEKISIGYMQAGASALSVLTDESFFGGSNKDLETARKFNYCPVLRKDFIVDEYQIYEAKAIGADAVLLIAAVLSKEEISRFTILAHQLGMEVLLEFYAENELDAYVEEVDLVGINNRNLKNFIVDFDHAIHMSEKLPATSIKVAESGIQTPEDIIRLKKAGFDGFLISELFMRAVSPETACRNFIRNLRKLQENPKR</sequence>
<dbReference type="PANTHER" id="PTHR22854:SF2">
    <property type="entry name" value="INDOLE-3-GLYCEROL-PHOSPHATE SYNTHASE"/>
    <property type="match status" value="1"/>
</dbReference>
<evidence type="ECO:0000313" key="10">
    <source>
        <dbReference type="EMBL" id="VAW30353.1"/>
    </source>
</evidence>
<keyword evidence="4" id="KW-0028">Amino-acid biosynthesis</keyword>
<proteinExistence type="predicted"/>
<dbReference type="InterPro" id="IPR001468">
    <property type="entry name" value="Indole-3-GlycerolPSynthase_CS"/>
</dbReference>
<feature type="domain" description="Indole-3-glycerol phosphate synthase" evidence="9">
    <location>
        <begin position="4"/>
        <end position="254"/>
    </location>
</feature>
<keyword evidence="5" id="KW-0210">Decarboxylase</keyword>
<dbReference type="Gene3D" id="3.20.20.70">
    <property type="entry name" value="Aldolase class I"/>
    <property type="match status" value="1"/>
</dbReference>
<dbReference type="GO" id="GO:0004640">
    <property type="term" value="F:phosphoribosylanthranilate isomerase activity"/>
    <property type="evidence" value="ECO:0007669"/>
    <property type="project" value="TreeGrafter"/>
</dbReference>
<dbReference type="CDD" id="cd00331">
    <property type="entry name" value="IGPS"/>
    <property type="match status" value="1"/>
</dbReference>
<dbReference type="InterPro" id="IPR013798">
    <property type="entry name" value="Indole-3-glycerol_P_synth_dom"/>
</dbReference>
<dbReference type="AlphaFoldDB" id="A0A3B0UQ24"/>
<keyword evidence="8 10" id="KW-0456">Lyase</keyword>
<dbReference type="PROSITE" id="PS00614">
    <property type="entry name" value="IGPS"/>
    <property type="match status" value="1"/>
</dbReference>